<dbReference type="EMBL" id="BAABJW010000004">
    <property type="protein sequence ID" value="GAA4815253.1"/>
    <property type="molecule type" value="Genomic_DNA"/>
</dbReference>
<keyword evidence="3" id="KW-1185">Reference proteome</keyword>
<accession>A0ABP9CVJ2</accession>
<keyword evidence="1" id="KW-0812">Transmembrane</keyword>
<sequence>MLSCLDYLKFDFMYSFWLIIPVIIIVGILKFRKGKKKFDSNFYEGLTNTQLKNEATILLNKILNSFDEKSNFLYTEYKNLSHFKSEVQETLVKIKSNEIDELFPTTSIQTHNYLFFELAKKNDWSEKQIKLIKDLNLIIIEFSIRQGILPRNYHL</sequence>
<protein>
    <submittedName>
        <fullName evidence="2">Uncharacterized protein</fullName>
    </submittedName>
</protein>
<organism evidence="2 3">
    <name type="scientific">Litoribaculum gwangyangense</name>
    <dbReference type="NCBI Taxonomy" id="1130722"/>
    <lineage>
        <taxon>Bacteria</taxon>
        <taxon>Pseudomonadati</taxon>
        <taxon>Bacteroidota</taxon>
        <taxon>Flavobacteriia</taxon>
        <taxon>Flavobacteriales</taxon>
        <taxon>Flavobacteriaceae</taxon>
        <taxon>Litoribaculum</taxon>
    </lineage>
</organism>
<proteinExistence type="predicted"/>
<name>A0ABP9CVJ2_9FLAO</name>
<keyword evidence="1" id="KW-1133">Transmembrane helix</keyword>
<dbReference type="Proteomes" id="UP001501433">
    <property type="component" value="Unassembled WGS sequence"/>
</dbReference>
<feature type="transmembrane region" description="Helical" evidence="1">
    <location>
        <begin position="12"/>
        <end position="31"/>
    </location>
</feature>
<keyword evidence="1" id="KW-0472">Membrane</keyword>
<reference evidence="3" key="1">
    <citation type="journal article" date="2019" name="Int. J. Syst. Evol. Microbiol.">
        <title>The Global Catalogue of Microorganisms (GCM) 10K type strain sequencing project: providing services to taxonomists for standard genome sequencing and annotation.</title>
        <authorList>
            <consortium name="The Broad Institute Genomics Platform"/>
            <consortium name="The Broad Institute Genome Sequencing Center for Infectious Disease"/>
            <person name="Wu L."/>
            <person name="Ma J."/>
        </authorList>
    </citation>
    <scope>NUCLEOTIDE SEQUENCE [LARGE SCALE GENOMIC DNA]</scope>
    <source>
        <strain evidence="3">JCM 18325</strain>
    </source>
</reference>
<evidence type="ECO:0000313" key="3">
    <source>
        <dbReference type="Proteomes" id="UP001501433"/>
    </source>
</evidence>
<evidence type="ECO:0000313" key="2">
    <source>
        <dbReference type="EMBL" id="GAA4815253.1"/>
    </source>
</evidence>
<comment type="caution">
    <text evidence="2">The sequence shown here is derived from an EMBL/GenBank/DDBJ whole genome shotgun (WGS) entry which is preliminary data.</text>
</comment>
<gene>
    <name evidence="2" type="ORF">GCM10023330_24080</name>
</gene>
<evidence type="ECO:0000256" key="1">
    <source>
        <dbReference type="SAM" id="Phobius"/>
    </source>
</evidence>